<dbReference type="Pfam" id="PF23915">
    <property type="entry name" value="SusG_C"/>
    <property type="match status" value="1"/>
</dbReference>
<dbReference type="SUPFAM" id="SSF51445">
    <property type="entry name" value="(Trans)glycosidases"/>
    <property type="match status" value="1"/>
</dbReference>
<dbReference type="InterPro" id="IPR013780">
    <property type="entry name" value="Glyco_hydro_b"/>
</dbReference>
<dbReference type="EMBL" id="BAABAV010000001">
    <property type="protein sequence ID" value="GAA4268852.1"/>
    <property type="molecule type" value="Genomic_DNA"/>
</dbReference>
<keyword evidence="2" id="KW-0326">Glycosidase</keyword>
<dbReference type="PROSITE" id="PS51257">
    <property type="entry name" value="PROKAR_LIPOPROTEIN"/>
    <property type="match status" value="1"/>
</dbReference>
<dbReference type="RefSeq" id="WP_139001213.1">
    <property type="nucleotide sequence ID" value="NZ_BAABAV010000001.1"/>
</dbReference>
<dbReference type="Gene3D" id="2.60.40.1180">
    <property type="entry name" value="Golgi alpha-mannosidase II"/>
    <property type="match status" value="1"/>
</dbReference>
<comment type="caution">
    <text evidence="4">The sequence shown here is derived from an EMBL/GenBank/DDBJ whole genome shotgun (WGS) entry which is preliminary data.</text>
</comment>
<proteinExistence type="inferred from homology"/>
<evidence type="ECO:0000256" key="2">
    <source>
        <dbReference type="ARBA" id="ARBA00023295"/>
    </source>
</evidence>
<evidence type="ECO:0000313" key="4">
    <source>
        <dbReference type="EMBL" id="GAA4268852.1"/>
    </source>
</evidence>
<dbReference type="SUPFAM" id="SSF51011">
    <property type="entry name" value="Glycosyl hydrolase domain"/>
    <property type="match status" value="1"/>
</dbReference>
<dbReference type="CDD" id="cd11313">
    <property type="entry name" value="AmyAc_arch_bac_AmyA"/>
    <property type="match status" value="1"/>
</dbReference>
<keyword evidence="5" id="KW-1185">Reference proteome</keyword>
<dbReference type="Gene3D" id="3.20.20.80">
    <property type="entry name" value="Glycosidases"/>
    <property type="match status" value="1"/>
</dbReference>
<evidence type="ECO:0000313" key="5">
    <source>
        <dbReference type="Proteomes" id="UP001500027"/>
    </source>
</evidence>
<name>A0ABP8E9E9_9FLAO</name>
<keyword evidence="4" id="KW-0378">Hydrolase</keyword>
<feature type="domain" description="Glycosyl hydrolase family 13 catalytic" evidence="3">
    <location>
        <begin position="36"/>
        <end position="368"/>
    </location>
</feature>
<dbReference type="PANTHER" id="PTHR47786">
    <property type="entry name" value="ALPHA-1,4-GLUCAN:MALTOSE-1-PHOSPHATE MALTOSYLTRANSFERASE"/>
    <property type="match status" value="1"/>
</dbReference>
<dbReference type="InterPro" id="IPR056300">
    <property type="entry name" value="SusG-like_C"/>
</dbReference>
<dbReference type="Pfam" id="PF00128">
    <property type="entry name" value="Alpha-amylase"/>
    <property type="match status" value="1"/>
</dbReference>
<gene>
    <name evidence="4" type="ORF">GCM10022257_09530</name>
</gene>
<dbReference type="InterPro" id="IPR017853">
    <property type="entry name" value="GH"/>
</dbReference>
<comment type="similarity">
    <text evidence="1">Belongs to the glycosyl hydrolase 13 family.</text>
</comment>
<dbReference type="PANTHER" id="PTHR47786:SF2">
    <property type="entry name" value="GLYCOSYL HYDROLASE FAMILY 13 CATALYTIC DOMAIN-CONTAINING PROTEIN"/>
    <property type="match status" value="1"/>
</dbReference>
<reference evidence="5" key="1">
    <citation type="journal article" date="2019" name="Int. J. Syst. Evol. Microbiol.">
        <title>The Global Catalogue of Microorganisms (GCM) 10K type strain sequencing project: providing services to taxonomists for standard genome sequencing and annotation.</title>
        <authorList>
            <consortium name="The Broad Institute Genomics Platform"/>
            <consortium name="The Broad Institute Genome Sequencing Center for Infectious Disease"/>
            <person name="Wu L."/>
            <person name="Ma J."/>
        </authorList>
    </citation>
    <scope>NUCLEOTIDE SEQUENCE [LARGE SCALE GENOMIC DNA]</scope>
    <source>
        <strain evidence="5">JCM 17452</strain>
    </source>
</reference>
<protein>
    <submittedName>
        <fullName evidence="4">Alpha-amylase family glycosyl hydrolase</fullName>
    </submittedName>
</protein>
<evidence type="ECO:0000259" key="3">
    <source>
        <dbReference type="SMART" id="SM00642"/>
    </source>
</evidence>
<accession>A0ABP8E9E9</accession>
<organism evidence="4 5">
    <name type="scientific">Hyunsoonleella aestuarii</name>
    <dbReference type="NCBI Taxonomy" id="912802"/>
    <lineage>
        <taxon>Bacteria</taxon>
        <taxon>Pseudomonadati</taxon>
        <taxon>Bacteroidota</taxon>
        <taxon>Flavobacteriia</taxon>
        <taxon>Flavobacteriales</taxon>
        <taxon>Flavobacteriaceae</taxon>
    </lineage>
</organism>
<dbReference type="Proteomes" id="UP001500027">
    <property type="component" value="Unassembled WGS sequence"/>
</dbReference>
<dbReference type="SMART" id="SM00642">
    <property type="entry name" value="Aamy"/>
    <property type="match status" value="1"/>
</dbReference>
<sequence length="456" mass="52615">MKKFIFFFVAFIALSACKNQSDKGTIVSEPIKTNENTFPEKLNGSTIYEVNIRQFTPEGTFKAFSEHLPRLKDLGVDVLWLMPIHPISETNRKGTLGSYYAPKDYSAVNPEFGTVDDFKELLKKAQDMGFYLILDWVPNHTGRDHPWVTEHPDFYIRDAEGNVTYESMSPTDVWWDTALLDNNNPETRKAMINEMRYWVEMGIDGFRLDHGCGDKIPLYLWEEARAELDPIKELFWLAECGHETFILDGSYADEFEVIMREVAEGKKKANALSNWIDEDMFKHGRTALRMTYTSNHDLNSWNGTVFERFGEGHKTFATFVFTAYGFPLILGGQEAGMDKRLEFFEKDPMVWTDSLNLQPFYKSLVDLKKKNKAIWAGDEGGFPISIESNEDVIGFYREVENSKVIAIFNFTSKEQSVEITNNKAYGSFKDYFTNKAVKIDDNPLSLKPWEYMVFVK</sequence>
<dbReference type="GO" id="GO:0016787">
    <property type="term" value="F:hydrolase activity"/>
    <property type="evidence" value="ECO:0007669"/>
    <property type="project" value="UniProtKB-KW"/>
</dbReference>
<dbReference type="InterPro" id="IPR006047">
    <property type="entry name" value="GH13_cat_dom"/>
</dbReference>
<evidence type="ECO:0000256" key="1">
    <source>
        <dbReference type="ARBA" id="ARBA00008061"/>
    </source>
</evidence>